<sequence>MSLQLWSLKFRETGADLVSIIVLVYLGTSFFLSFIYISRDMHFGMQVGGCQYIMFPGRYIYTKRLKDAKRLKSSLRWVWPWEE</sequence>
<dbReference type="AlphaFoldDB" id="A0A8T1ZXI6"/>
<keyword evidence="1" id="KW-0812">Transmembrane</keyword>
<evidence type="ECO:0000256" key="1">
    <source>
        <dbReference type="SAM" id="Phobius"/>
    </source>
</evidence>
<keyword evidence="3" id="KW-1185">Reference proteome</keyword>
<dbReference type="EMBL" id="JAEFBJ010000010">
    <property type="protein sequence ID" value="KAG7564196.1"/>
    <property type="molecule type" value="Genomic_DNA"/>
</dbReference>
<keyword evidence="1" id="KW-0472">Membrane</keyword>
<dbReference type="Proteomes" id="UP000694251">
    <property type="component" value="Chromosome 10"/>
</dbReference>
<gene>
    <name evidence="2" type="ORF">ISN44_As10g009640</name>
</gene>
<evidence type="ECO:0000313" key="2">
    <source>
        <dbReference type="EMBL" id="KAG7564196.1"/>
    </source>
</evidence>
<reference evidence="2 3" key="1">
    <citation type="submission" date="2020-12" db="EMBL/GenBank/DDBJ databases">
        <title>Concerted genomic and epigenomic changes stabilize Arabidopsis allopolyploids.</title>
        <authorList>
            <person name="Chen Z."/>
        </authorList>
    </citation>
    <scope>NUCLEOTIDE SEQUENCE [LARGE SCALE GENOMIC DNA]</scope>
    <source>
        <strain evidence="2">As9502</strain>
        <tissue evidence="2">Leaf</tissue>
    </source>
</reference>
<accession>A0A8T1ZXI6</accession>
<organism evidence="2 3">
    <name type="scientific">Arabidopsis suecica</name>
    <name type="common">Swedish thale-cress</name>
    <name type="synonym">Cardaminopsis suecica</name>
    <dbReference type="NCBI Taxonomy" id="45249"/>
    <lineage>
        <taxon>Eukaryota</taxon>
        <taxon>Viridiplantae</taxon>
        <taxon>Streptophyta</taxon>
        <taxon>Embryophyta</taxon>
        <taxon>Tracheophyta</taxon>
        <taxon>Spermatophyta</taxon>
        <taxon>Magnoliopsida</taxon>
        <taxon>eudicotyledons</taxon>
        <taxon>Gunneridae</taxon>
        <taxon>Pentapetalae</taxon>
        <taxon>rosids</taxon>
        <taxon>malvids</taxon>
        <taxon>Brassicales</taxon>
        <taxon>Brassicaceae</taxon>
        <taxon>Camelineae</taxon>
        <taxon>Arabidopsis</taxon>
    </lineage>
</organism>
<comment type="caution">
    <text evidence="2">The sequence shown here is derived from an EMBL/GenBank/DDBJ whole genome shotgun (WGS) entry which is preliminary data.</text>
</comment>
<evidence type="ECO:0000313" key="3">
    <source>
        <dbReference type="Proteomes" id="UP000694251"/>
    </source>
</evidence>
<feature type="transmembrane region" description="Helical" evidence="1">
    <location>
        <begin position="17"/>
        <end position="37"/>
    </location>
</feature>
<keyword evidence="1" id="KW-1133">Transmembrane helix</keyword>
<proteinExistence type="predicted"/>
<name>A0A8T1ZXI6_ARASU</name>
<protein>
    <submittedName>
        <fullName evidence="2">Uncharacterized protein</fullName>
    </submittedName>
</protein>